<evidence type="ECO:0000313" key="3">
    <source>
        <dbReference type="Proteomes" id="UP000283383"/>
    </source>
</evidence>
<dbReference type="EMBL" id="MCBQ01022312">
    <property type="protein sequence ID" value="RKF51362.1"/>
    <property type="molecule type" value="Genomic_DNA"/>
</dbReference>
<gene>
    <name evidence="2" type="ORF">GcM3_223036</name>
</gene>
<comment type="caution">
    <text evidence="2">The sequence shown here is derived from an EMBL/GenBank/DDBJ whole genome shotgun (WGS) entry which is preliminary data.</text>
</comment>
<reference evidence="2 3" key="1">
    <citation type="journal article" date="2018" name="BMC Genomics">
        <title>Comparative genome analyses reveal sequence features reflecting distinct modes of host-adaptation between dicot and monocot powdery mildew.</title>
        <authorList>
            <person name="Wu Y."/>
            <person name="Ma X."/>
            <person name="Pan Z."/>
            <person name="Kale S.D."/>
            <person name="Song Y."/>
            <person name="King H."/>
            <person name="Zhang Q."/>
            <person name="Presley C."/>
            <person name="Deng X."/>
            <person name="Wei C.I."/>
            <person name="Xiao S."/>
        </authorList>
    </citation>
    <scope>NUCLEOTIDE SEQUENCE [LARGE SCALE GENOMIC DNA]</scope>
    <source>
        <strain evidence="2">UMSG3</strain>
    </source>
</reference>
<dbReference type="AlphaFoldDB" id="A0A420H1N9"/>
<keyword evidence="3" id="KW-1185">Reference proteome</keyword>
<name>A0A420H1N9_9PEZI</name>
<organism evidence="2 3">
    <name type="scientific">Golovinomyces cichoracearum</name>
    <dbReference type="NCBI Taxonomy" id="62708"/>
    <lineage>
        <taxon>Eukaryota</taxon>
        <taxon>Fungi</taxon>
        <taxon>Dikarya</taxon>
        <taxon>Ascomycota</taxon>
        <taxon>Pezizomycotina</taxon>
        <taxon>Leotiomycetes</taxon>
        <taxon>Erysiphales</taxon>
        <taxon>Erysiphaceae</taxon>
        <taxon>Golovinomyces</taxon>
    </lineage>
</organism>
<dbReference type="Proteomes" id="UP000283383">
    <property type="component" value="Unassembled WGS sequence"/>
</dbReference>
<feature type="region of interest" description="Disordered" evidence="1">
    <location>
        <begin position="90"/>
        <end position="123"/>
    </location>
</feature>
<proteinExistence type="predicted"/>
<evidence type="ECO:0000256" key="1">
    <source>
        <dbReference type="SAM" id="MobiDB-lite"/>
    </source>
</evidence>
<sequence length="178" mass="20604">MRDFLISNGVKLQINYGGKNKTTISRSLFDLTQAEKLPPMTSYLIDWGTEQGFDMDSPSIRRIENGQSPEWTAEELRQIREQKRLEKMAKANCPENSSPDINGNLAKGKQVKKNSTEDWSHHANQQILDEEKYKFERHQRTQEEQFLRENLLTLLQQQATVDNSLTSPVMMQETSQTT</sequence>
<protein>
    <submittedName>
        <fullName evidence="2">Uncharacterized protein</fullName>
    </submittedName>
</protein>
<accession>A0A420H1N9</accession>
<evidence type="ECO:0000313" key="2">
    <source>
        <dbReference type="EMBL" id="RKF51362.1"/>
    </source>
</evidence>